<keyword evidence="2" id="KW-1185">Reference proteome</keyword>
<gene>
    <name evidence="1" type="ORF">DSO57_1010194</name>
</gene>
<dbReference type="Proteomes" id="UP001165960">
    <property type="component" value="Unassembled WGS sequence"/>
</dbReference>
<evidence type="ECO:0000313" key="1">
    <source>
        <dbReference type="EMBL" id="KAJ9089697.1"/>
    </source>
</evidence>
<accession>A0ACC2USE9</accession>
<reference evidence="1" key="1">
    <citation type="submission" date="2022-04" db="EMBL/GenBank/DDBJ databases">
        <title>Genome of the entomopathogenic fungus Entomophthora muscae.</title>
        <authorList>
            <person name="Elya C."/>
            <person name="Lovett B.R."/>
            <person name="Lee E."/>
            <person name="Macias A.M."/>
            <person name="Hajek A.E."/>
            <person name="De Bivort B.L."/>
            <person name="Kasson M.T."/>
            <person name="De Fine Licht H.H."/>
            <person name="Stajich J.E."/>
        </authorList>
    </citation>
    <scope>NUCLEOTIDE SEQUENCE</scope>
    <source>
        <strain evidence="1">Berkeley</strain>
    </source>
</reference>
<dbReference type="EMBL" id="QTSX02000033">
    <property type="protein sequence ID" value="KAJ9089697.1"/>
    <property type="molecule type" value="Genomic_DNA"/>
</dbReference>
<protein>
    <submittedName>
        <fullName evidence="1">Uncharacterized protein</fullName>
    </submittedName>
</protein>
<proteinExistence type="predicted"/>
<sequence length="101" mass="11457">MPRNLPAPKIPLHINQPTPRFIHLHPTKKHPLTLNLPPLPELPSAASFRRTHQKLSIQSNDPNPDFKPYFILLAARYGNLGNIIPPSNPNLLLREISRTQP</sequence>
<evidence type="ECO:0000313" key="2">
    <source>
        <dbReference type="Proteomes" id="UP001165960"/>
    </source>
</evidence>
<comment type="caution">
    <text evidence="1">The sequence shown here is derived from an EMBL/GenBank/DDBJ whole genome shotgun (WGS) entry which is preliminary data.</text>
</comment>
<organism evidence="1 2">
    <name type="scientific">Entomophthora muscae</name>
    <dbReference type="NCBI Taxonomy" id="34485"/>
    <lineage>
        <taxon>Eukaryota</taxon>
        <taxon>Fungi</taxon>
        <taxon>Fungi incertae sedis</taxon>
        <taxon>Zoopagomycota</taxon>
        <taxon>Entomophthoromycotina</taxon>
        <taxon>Entomophthoromycetes</taxon>
        <taxon>Entomophthorales</taxon>
        <taxon>Entomophthoraceae</taxon>
        <taxon>Entomophthora</taxon>
    </lineage>
</organism>
<name>A0ACC2USE9_9FUNG</name>